<name>A0ABU1T2C9_9ACTO</name>
<gene>
    <name evidence="1" type="ORF">J2S36_001074</name>
</gene>
<evidence type="ECO:0000313" key="2">
    <source>
        <dbReference type="Proteomes" id="UP001266099"/>
    </source>
</evidence>
<sequence>MSSMVELANQISELVESQTTVTADERISNFVDDYCFMDSAWIIKKDN</sequence>
<proteinExistence type="predicted"/>
<dbReference type="Proteomes" id="UP001266099">
    <property type="component" value="Unassembled WGS sequence"/>
</dbReference>
<dbReference type="EMBL" id="JAVDUJ010000001">
    <property type="protein sequence ID" value="MDR6939531.1"/>
    <property type="molecule type" value="Genomic_DNA"/>
</dbReference>
<evidence type="ECO:0000313" key="1">
    <source>
        <dbReference type="EMBL" id="MDR6939531.1"/>
    </source>
</evidence>
<protein>
    <submittedName>
        <fullName evidence="1">Uncharacterized protein</fullName>
    </submittedName>
</protein>
<keyword evidence="2" id="KW-1185">Reference proteome</keyword>
<comment type="caution">
    <text evidence="1">The sequence shown here is derived from an EMBL/GenBank/DDBJ whole genome shotgun (WGS) entry which is preliminary data.</text>
</comment>
<reference evidence="1 2" key="1">
    <citation type="submission" date="2023-07" db="EMBL/GenBank/DDBJ databases">
        <title>Sequencing the genomes of 1000 actinobacteria strains.</title>
        <authorList>
            <person name="Klenk H.-P."/>
        </authorList>
    </citation>
    <scope>NUCLEOTIDE SEQUENCE [LARGE SCALE GENOMIC DNA]</scope>
    <source>
        <strain evidence="1 2">DSM 15539</strain>
    </source>
</reference>
<accession>A0ABU1T2C9</accession>
<organism evidence="1 2">
    <name type="scientific">Arcanobacterium hippocoleae</name>
    <dbReference type="NCBI Taxonomy" id="149017"/>
    <lineage>
        <taxon>Bacteria</taxon>
        <taxon>Bacillati</taxon>
        <taxon>Actinomycetota</taxon>
        <taxon>Actinomycetes</taxon>
        <taxon>Actinomycetales</taxon>
        <taxon>Actinomycetaceae</taxon>
        <taxon>Arcanobacterium</taxon>
    </lineage>
</organism>